<evidence type="ECO:0008006" key="4">
    <source>
        <dbReference type="Google" id="ProtNLM"/>
    </source>
</evidence>
<dbReference type="SUPFAM" id="SSF49464">
    <property type="entry name" value="Carboxypeptidase regulatory domain-like"/>
    <property type="match status" value="1"/>
</dbReference>
<dbReference type="EMBL" id="VOHS01000027">
    <property type="protein sequence ID" value="TWV97952.1"/>
    <property type="molecule type" value="Genomic_DNA"/>
</dbReference>
<sequence length="104" mass="11537">MRKAFLLIPVLLCTWLVSCEGYSCASGVILDKETKLPLDSVYIRVLSDDDKSMYTDSTGKFSMCNGMGACFPDCKDIVVEFSKAGYGTVAFKEPHDSIFYLEPL</sequence>
<dbReference type="PROSITE" id="PS51257">
    <property type="entry name" value="PROKAR_LIPOPROTEIN"/>
    <property type="match status" value="1"/>
</dbReference>
<evidence type="ECO:0000256" key="1">
    <source>
        <dbReference type="SAM" id="SignalP"/>
    </source>
</evidence>
<keyword evidence="1" id="KW-0732">Signal</keyword>
<comment type="caution">
    <text evidence="2">The sequence shown here is derived from an EMBL/GenBank/DDBJ whole genome shotgun (WGS) entry which is preliminary data.</text>
</comment>
<dbReference type="InterPro" id="IPR008969">
    <property type="entry name" value="CarboxyPept-like_regulatory"/>
</dbReference>
<dbReference type="RefSeq" id="WP_146306971.1">
    <property type="nucleotide sequence ID" value="NZ_VOHS01000027.1"/>
</dbReference>
<feature type="chain" id="PRO_5022901651" description="Carboxypeptidase regulatory-like domain-containing protein" evidence="1">
    <location>
        <begin position="26"/>
        <end position="104"/>
    </location>
</feature>
<dbReference type="AlphaFoldDB" id="A0A5C6LPY6"/>
<name>A0A5C6LPY6_9BACT</name>
<evidence type="ECO:0000313" key="2">
    <source>
        <dbReference type="EMBL" id="TWV97952.1"/>
    </source>
</evidence>
<reference evidence="2 3" key="1">
    <citation type="submission" date="2019-08" db="EMBL/GenBank/DDBJ databases">
        <title>Whole genome sequencing of chitin degrading bacteria Chitinophaga pinensis YS16.</title>
        <authorList>
            <person name="Singh R.P."/>
            <person name="Manchanda G."/>
            <person name="Maurya I.K."/>
            <person name="Joshi N.K."/>
            <person name="Srivastava A.K."/>
        </authorList>
    </citation>
    <scope>NUCLEOTIDE SEQUENCE [LARGE SCALE GENOMIC DNA]</scope>
    <source>
        <strain evidence="2 3">YS-16</strain>
    </source>
</reference>
<evidence type="ECO:0000313" key="3">
    <source>
        <dbReference type="Proteomes" id="UP000318815"/>
    </source>
</evidence>
<feature type="signal peptide" evidence="1">
    <location>
        <begin position="1"/>
        <end position="25"/>
    </location>
</feature>
<dbReference type="Proteomes" id="UP000318815">
    <property type="component" value="Unassembled WGS sequence"/>
</dbReference>
<protein>
    <recommendedName>
        <fullName evidence="4">Carboxypeptidase regulatory-like domain-containing protein</fullName>
    </recommendedName>
</protein>
<organism evidence="2 3">
    <name type="scientific">Chitinophaga pinensis</name>
    <dbReference type="NCBI Taxonomy" id="79329"/>
    <lineage>
        <taxon>Bacteria</taxon>
        <taxon>Pseudomonadati</taxon>
        <taxon>Bacteroidota</taxon>
        <taxon>Chitinophagia</taxon>
        <taxon>Chitinophagales</taxon>
        <taxon>Chitinophagaceae</taxon>
        <taxon>Chitinophaga</taxon>
    </lineage>
</organism>
<keyword evidence="3" id="KW-1185">Reference proteome</keyword>
<accession>A0A5C6LPY6</accession>
<proteinExistence type="predicted"/>
<gene>
    <name evidence="2" type="ORF">FEF09_21250</name>
</gene>